<dbReference type="Gene3D" id="1.10.4020.10">
    <property type="entry name" value="DNA breaking-rejoining enzymes"/>
    <property type="match status" value="1"/>
</dbReference>
<evidence type="ECO:0000256" key="2">
    <source>
        <dbReference type="SAM" id="MobiDB-lite"/>
    </source>
</evidence>
<dbReference type="PANTHER" id="PTHR45935">
    <property type="entry name" value="PROTEIN ZBED8-RELATED"/>
    <property type="match status" value="1"/>
</dbReference>
<dbReference type="InterPro" id="IPR038269">
    <property type="entry name" value="SCAN_sf"/>
</dbReference>
<protein>
    <submittedName>
        <fullName evidence="5">Uncharacterized protein LOC129328748</fullName>
    </submittedName>
</protein>
<feature type="domain" description="SCAN box" evidence="3">
    <location>
        <begin position="157"/>
        <end position="229"/>
    </location>
</feature>
<dbReference type="RefSeq" id="XP_054834002.1">
    <property type="nucleotide sequence ID" value="XM_054978027.1"/>
</dbReference>
<keyword evidence="4" id="KW-1185">Reference proteome</keyword>
<evidence type="ECO:0000259" key="3">
    <source>
        <dbReference type="PROSITE" id="PS50804"/>
    </source>
</evidence>
<feature type="compositionally biased region" description="Basic and acidic residues" evidence="2">
    <location>
        <begin position="32"/>
        <end position="43"/>
    </location>
</feature>
<dbReference type="SMART" id="SM00431">
    <property type="entry name" value="SCAN"/>
    <property type="match status" value="1"/>
</dbReference>
<proteinExistence type="predicted"/>
<dbReference type="AlphaFoldDB" id="A0AA97KYR0"/>
<dbReference type="InterPro" id="IPR050916">
    <property type="entry name" value="SCAN-C2H2_zinc_finger"/>
</dbReference>
<dbReference type="CDD" id="cd07936">
    <property type="entry name" value="SCAN"/>
    <property type="match status" value="1"/>
</dbReference>
<dbReference type="InterPro" id="IPR003309">
    <property type="entry name" value="SCAN_dom"/>
</dbReference>
<keyword evidence="1" id="KW-0539">Nucleus</keyword>
<dbReference type="GeneID" id="129328748"/>
<feature type="compositionally biased region" description="Low complexity" evidence="2">
    <location>
        <begin position="1"/>
        <end position="12"/>
    </location>
</feature>
<feature type="region of interest" description="Disordered" evidence="2">
    <location>
        <begin position="1"/>
        <end position="46"/>
    </location>
</feature>
<accession>A0AA97KYR0</accession>
<evidence type="ECO:0000256" key="1">
    <source>
        <dbReference type="ARBA" id="ARBA00023242"/>
    </source>
</evidence>
<dbReference type="KEGG" id="emc:129328748"/>
<dbReference type="FunFam" id="1.10.4020.10:FF:000001">
    <property type="entry name" value="zinc finger protein 263 isoform X1"/>
    <property type="match status" value="1"/>
</dbReference>
<dbReference type="SUPFAM" id="SSF47353">
    <property type="entry name" value="Retrovirus capsid dimerization domain-like"/>
    <property type="match status" value="1"/>
</dbReference>
<dbReference type="PROSITE" id="PS50804">
    <property type="entry name" value="SCAN_BOX"/>
    <property type="match status" value="1"/>
</dbReference>
<organism evidence="4 5">
    <name type="scientific">Eublepharis macularius</name>
    <name type="common">Leopard gecko</name>
    <name type="synonym">Cyrtodactylus macularius</name>
    <dbReference type="NCBI Taxonomy" id="481883"/>
    <lineage>
        <taxon>Eukaryota</taxon>
        <taxon>Metazoa</taxon>
        <taxon>Chordata</taxon>
        <taxon>Craniata</taxon>
        <taxon>Vertebrata</taxon>
        <taxon>Euteleostomi</taxon>
        <taxon>Lepidosauria</taxon>
        <taxon>Squamata</taxon>
        <taxon>Bifurcata</taxon>
        <taxon>Gekkota</taxon>
        <taxon>Eublepharidae</taxon>
        <taxon>Eublepharinae</taxon>
        <taxon>Eublepharis</taxon>
    </lineage>
</organism>
<gene>
    <name evidence="5" type="primary">LOC129328748</name>
</gene>
<dbReference type="Pfam" id="PF02023">
    <property type="entry name" value="SCAN"/>
    <property type="match status" value="1"/>
</dbReference>
<evidence type="ECO:0000313" key="4">
    <source>
        <dbReference type="Proteomes" id="UP001190640"/>
    </source>
</evidence>
<dbReference type="Proteomes" id="UP001190640">
    <property type="component" value="Chromosome 4"/>
</dbReference>
<reference evidence="5" key="1">
    <citation type="submission" date="2025-08" db="UniProtKB">
        <authorList>
            <consortium name="RefSeq"/>
        </authorList>
    </citation>
    <scope>IDENTIFICATION</scope>
    <source>
        <tissue evidence="5">Blood</tissue>
    </source>
</reference>
<evidence type="ECO:0000313" key="5">
    <source>
        <dbReference type="RefSeq" id="XP_054834002.1"/>
    </source>
</evidence>
<name>A0AA97KYR0_EUBMA</name>
<dbReference type="PANTHER" id="PTHR45935:SF15">
    <property type="entry name" value="SCAN BOX DOMAIN-CONTAINING PROTEIN"/>
    <property type="match status" value="1"/>
</dbReference>
<sequence length="273" mass="31142">MEQQGPTGPRSGEGSEGRGKPPQVVQAGSMKEFLEQRLGDPVDQHAGQGSLSLEQWEAQWQEFLRTLESTHSQWRIPLLPCKPSPWDDAKAFLASFEQVADACQWPQEAWITRLLPALSGEAEIAFNRMDGRDKEDYGKVKAAILKMDALIREKQSQRFRHFCYQEAEGPREACSQLREMCRGWLRVENHSKEQILEQLLNILPLEIQRLVRETGPESCSQAVALAEEFLLRQQEAKRQEKQLQRKCFLHYTGNKADFQNCSSGTRKCGISSP</sequence>